<dbReference type="PANTHER" id="PTHR12429:SF6">
    <property type="entry name" value="PROTEIN NEURALIZED"/>
    <property type="match status" value="1"/>
</dbReference>
<evidence type="ECO:0000259" key="15">
    <source>
        <dbReference type="PROSITE" id="PS51065"/>
    </source>
</evidence>
<accession>A0A9N9TM70</accession>
<comment type="subcellular location">
    <subcellularLocation>
        <location evidence="1">Nucleus</location>
    </subcellularLocation>
</comment>
<keyword evidence="17" id="KW-1185">Reference proteome</keyword>
<comment type="function">
    <text evidence="10">Involved in neurogenesis. Interacts with other neurogenic proteins in the specification of the neuroblast versus epidermoblast cell fate.</text>
</comment>
<dbReference type="GO" id="GO:0003677">
    <property type="term" value="F:DNA binding"/>
    <property type="evidence" value="ECO:0007669"/>
    <property type="project" value="UniProtKB-KW"/>
</dbReference>
<evidence type="ECO:0000256" key="13">
    <source>
        <dbReference type="SAM" id="MobiDB-lite"/>
    </source>
</evidence>
<keyword evidence="7" id="KW-0524">Neurogenesis</keyword>
<dbReference type="InterPro" id="IPR013083">
    <property type="entry name" value="Znf_RING/FYVE/PHD"/>
</dbReference>
<feature type="domain" description="NHR" evidence="15">
    <location>
        <begin position="258"/>
        <end position="414"/>
    </location>
</feature>
<evidence type="ECO:0000313" key="17">
    <source>
        <dbReference type="Proteomes" id="UP001153712"/>
    </source>
</evidence>
<dbReference type="SMART" id="SM00184">
    <property type="entry name" value="RING"/>
    <property type="match status" value="1"/>
</dbReference>
<evidence type="ECO:0000313" key="16">
    <source>
        <dbReference type="EMBL" id="CAG9857963.1"/>
    </source>
</evidence>
<dbReference type="AlphaFoldDB" id="A0A9N9TM70"/>
<dbReference type="GO" id="GO:0007399">
    <property type="term" value="P:nervous system development"/>
    <property type="evidence" value="ECO:0007669"/>
    <property type="project" value="UniProtKB-KW"/>
</dbReference>
<evidence type="ECO:0000256" key="4">
    <source>
        <dbReference type="ARBA" id="ARBA00022737"/>
    </source>
</evidence>
<evidence type="ECO:0000256" key="10">
    <source>
        <dbReference type="ARBA" id="ARBA00058903"/>
    </source>
</evidence>
<dbReference type="PROSITE" id="PS50089">
    <property type="entry name" value="ZF_RING_2"/>
    <property type="match status" value="1"/>
</dbReference>
<evidence type="ECO:0000256" key="12">
    <source>
        <dbReference type="PROSITE-ProRule" id="PRU00175"/>
    </source>
</evidence>
<feature type="domain" description="RING-type" evidence="14">
    <location>
        <begin position="584"/>
        <end position="625"/>
    </location>
</feature>
<dbReference type="OrthoDB" id="6078042at2759"/>
<dbReference type="Gene3D" id="3.30.40.10">
    <property type="entry name" value="Zinc/RING finger domain, C3HC4 (zinc finger)"/>
    <property type="match status" value="1"/>
</dbReference>
<evidence type="ECO:0000256" key="8">
    <source>
        <dbReference type="ARBA" id="ARBA00023125"/>
    </source>
</evidence>
<evidence type="ECO:0000256" key="1">
    <source>
        <dbReference type="ARBA" id="ARBA00004123"/>
    </source>
</evidence>
<name>A0A9N9TM70_PHYSR</name>
<dbReference type="GO" id="GO:0005634">
    <property type="term" value="C:nucleus"/>
    <property type="evidence" value="ECO:0007669"/>
    <property type="project" value="UniProtKB-SubCell"/>
</dbReference>
<evidence type="ECO:0000256" key="9">
    <source>
        <dbReference type="ARBA" id="ARBA00023242"/>
    </source>
</evidence>
<proteinExistence type="predicted"/>
<keyword evidence="6" id="KW-0862">Zinc</keyword>
<dbReference type="InterPro" id="IPR001841">
    <property type="entry name" value="Znf_RING"/>
</dbReference>
<dbReference type="SMART" id="SM00588">
    <property type="entry name" value="NEUZ"/>
    <property type="match status" value="2"/>
</dbReference>
<keyword evidence="2" id="KW-0217">Developmental protein</keyword>
<dbReference type="InterPro" id="IPR037962">
    <property type="entry name" value="Neuralized"/>
</dbReference>
<dbReference type="GO" id="GO:0061630">
    <property type="term" value="F:ubiquitin protein ligase activity"/>
    <property type="evidence" value="ECO:0007669"/>
    <property type="project" value="TreeGrafter"/>
</dbReference>
<keyword evidence="5 12" id="KW-0863">Zinc-finger</keyword>
<sequence>MGIQDNKENCDCGRAERKNCSFSPLKGKMKVLKKIKRRMGLASRSSTNGGTNNLPPLLFHNVHGDNVRISRDGTVAKRVESFCKGIAFSSRPVKVNEKVCIKFLEISNNWSGVIRFGFTYNDPTGLRYALPKYACPDLTNKPGYWAKALPERFCTQGTVLFYYATSSGEVHFGIDGEEKGVFFGGVDARGPLWCLIDIYGNSTAIEFVDIRHQLNNSSRNAPEPVERIVYPMQQMSIRDEEPGLPALRYQPTMAGYQPMPLHRTRGRNVKFQPNNRSVAFRTDTEFCQGYVFTYRPLYIGERIVVQILGTDAMFQGCLSLGLTSCDPALLDQSDLPDDSNFLLDRPEYWVLSRDFARNLNKGDEIGFCISQEGEVQITRNGGPPIVVIHVDQTLRLWAFFDIYGSTQRVRVLNSAAPTQAPRNYHHHQQQQQQPDIRSSESINSINNRSEMRRNGAQQQQQSNGRLCCAVAPAPDGGAVLSVILPPSHANVVVGAATAAAAAAQQRVRASAQEAAHDYGGYAGRQQEIVAPVPTAGNHPAGTMLSTCSSNYIEPISDSSTYSTPLSWMEQNGAAPQPPGAGAECTICYEHPIDAVLYMCGHMCMCYECALQQWRGKGGGHCPLCRAVIRDVIRTYKS</sequence>
<protein>
    <recommendedName>
        <fullName evidence="11">Protein neuralized</fullName>
    </recommendedName>
</protein>
<evidence type="ECO:0000256" key="5">
    <source>
        <dbReference type="ARBA" id="ARBA00022771"/>
    </source>
</evidence>
<gene>
    <name evidence="16" type="ORF">PHYEVI_LOCUS4356</name>
</gene>
<evidence type="ECO:0000256" key="6">
    <source>
        <dbReference type="ARBA" id="ARBA00022833"/>
    </source>
</evidence>
<organism evidence="16 17">
    <name type="scientific">Phyllotreta striolata</name>
    <name type="common">Striped flea beetle</name>
    <name type="synonym">Crioceris striolata</name>
    <dbReference type="NCBI Taxonomy" id="444603"/>
    <lineage>
        <taxon>Eukaryota</taxon>
        <taxon>Metazoa</taxon>
        <taxon>Ecdysozoa</taxon>
        <taxon>Arthropoda</taxon>
        <taxon>Hexapoda</taxon>
        <taxon>Insecta</taxon>
        <taxon>Pterygota</taxon>
        <taxon>Neoptera</taxon>
        <taxon>Endopterygota</taxon>
        <taxon>Coleoptera</taxon>
        <taxon>Polyphaga</taxon>
        <taxon>Cucujiformia</taxon>
        <taxon>Chrysomeloidea</taxon>
        <taxon>Chrysomelidae</taxon>
        <taxon>Galerucinae</taxon>
        <taxon>Alticini</taxon>
        <taxon>Phyllotreta</taxon>
    </lineage>
</organism>
<dbReference type="PANTHER" id="PTHR12429">
    <property type="entry name" value="NEURALIZED"/>
    <property type="match status" value="1"/>
</dbReference>
<dbReference type="FunFam" id="2.60.120.920:FF:000005">
    <property type="entry name" value="Putative E3 ubiquitin-protein ligase NEURL1B"/>
    <property type="match status" value="2"/>
</dbReference>
<keyword evidence="9" id="KW-0539">Nucleus</keyword>
<dbReference type="EMBL" id="OU900108">
    <property type="protein sequence ID" value="CAG9857963.1"/>
    <property type="molecule type" value="Genomic_DNA"/>
</dbReference>
<dbReference type="PROSITE" id="PS51065">
    <property type="entry name" value="NHR"/>
    <property type="match status" value="2"/>
</dbReference>
<keyword evidence="4" id="KW-0677">Repeat</keyword>
<evidence type="ECO:0000256" key="2">
    <source>
        <dbReference type="ARBA" id="ARBA00022473"/>
    </source>
</evidence>
<feature type="domain" description="NHR" evidence="15">
    <location>
        <begin position="56"/>
        <end position="210"/>
    </location>
</feature>
<reference evidence="16" key="1">
    <citation type="submission" date="2022-01" db="EMBL/GenBank/DDBJ databases">
        <authorList>
            <person name="King R."/>
        </authorList>
    </citation>
    <scope>NUCLEOTIDE SEQUENCE</scope>
</reference>
<dbReference type="Pfam" id="PF13920">
    <property type="entry name" value="zf-C3HC4_3"/>
    <property type="match status" value="1"/>
</dbReference>
<evidence type="ECO:0000256" key="3">
    <source>
        <dbReference type="ARBA" id="ARBA00022723"/>
    </source>
</evidence>
<evidence type="ECO:0000256" key="7">
    <source>
        <dbReference type="ARBA" id="ARBA00022902"/>
    </source>
</evidence>
<dbReference type="FunFam" id="3.30.40.10:FF:000441">
    <property type="entry name" value="Neuralized, isoform B"/>
    <property type="match status" value="1"/>
</dbReference>
<dbReference type="InterPro" id="IPR043136">
    <property type="entry name" value="B30.2/SPRY_sf"/>
</dbReference>
<dbReference type="SUPFAM" id="SSF57850">
    <property type="entry name" value="RING/U-box"/>
    <property type="match status" value="1"/>
</dbReference>
<dbReference type="Proteomes" id="UP001153712">
    <property type="component" value="Chromosome 15"/>
</dbReference>
<feature type="region of interest" description="Disordered" evidence="13">
    <location>
        <begin position="418"/>
        <end position="439"/>
    </location>
</feature>
<keyword evidence="3" id="KW-0479">Metal-binding</keyword>
<dbReference type="InterPro" id="IPR006573">
    <property type="entry name" value="NHR_dom"/>
</dbReference>
<dbReference type="Pfam" id="PF07177">
    <property type="entry name" value="Neuralized"/>
    <property type="match status" value="2"/>
</dbReference>
<evidence type="ECO:0000256" key="11">
    <source>
        <dbReference type="ARBA" id="ARBA00068495"/>
    </source>
</evidence>
<keyword evidence="8" id="KW-0238">DNA-binding</keyword>
<dbReference type="CDD" id="cd16647">
    <property type="entry name" value="mRING-HC-C3HC5_NEU1"/>
    <property type="match status" value="1"/>
</dbReference>
<dbReference type="Gene3D" id="2.60.120.920">
    <property type="match status" value="2"/>
</dbReference>
<evidence type="ECO:0000259" key="14">
    <source>
        <dbReference type="PROSITE" id="PS50089"/>
    </source>
</evidence>
<dbReference type="GO" id="GO:0008270">
    <property type="term" value="F:zinc ion binding"/>
    <property type="evidence" value="ECO:0007669"/>
    <property type="project" value="UniProtKB-KW"/>
</dbReference>